<name>A0A0A0KMD4_CUCSA</name>
<reference evidence="2 3" key="1">
    <citation type="journal article" date="2009" name="Nat. Genet.">
        <title>The genome of the cucumber, Cucumis sativus L.</title>
        <authorList>
            <person name="Huang S."/>
            <person name="Li R."/>
            <person name="Zhang Z."/>
            <person name="Li L."/>
            <person name="Gu X."/>
            <person name="Fan W."/>
            <person name="Lucas W.J."/>
            <person name="Wang X."/>
            <person name="Xie B."/>
            <person name="Ni P."/>
            <person name="Ren Y."/>
            <person name="Zhu H."/>
            <person name="Li J."/>
            <person name="Lin K."/>
            <person name="Jin W."/>
            <person name="Fei Z."/>
            <person name="Li G."/>
            <person name="Staub J."/>
            <person name="Kilian A."/>
            <person name="van der Vossen E.A."/>
            <person name="Wu Y."/>
            <person name="Guo J."/>
            <person name="He J."/>
            <person name="Jia Z."/>
            <person name="Ren Y."/>
            <person name="Tian G."/>
            <person name="Lu Y."/>
            <person name="Ruan J."/>
            <person name="Qian W."/>
            <person name="Wang M."/>
            <person name="Huang Q."/>
            <person name="Li B."/>
            <person name="Xuan Z."/>
            <person name="Cao J."/>
            <person name="Asan"/>
            <person name="Wu Z."/>
            <person name="Zhang J."/>
            <person name="Cai Q."/>
            <person name="Bai Y."/>
            <person name="Zhao B."/>
            <person name="Han Y."/>
            <person name="Li Y."/>
            <person name="Li X."/>
            <person name="Wang S."/>
            <person name="Shi Q."/>
            <person name="Liu S."/>
            <person name="Cho W.K."/>
            <person name="Kim J.Y."/>
            <person name="Xu Y."/>
            <person name="Heller-Uszynska K."/>
            <person name="Miao H."/>
            <person name="Cheng Z."/>
            <person name="Zhang S."/>
            <person name="Wu J."/>
            <person name="Yang Y."/>
            <person name="Kang H."/>
            <person name="Li M."/>
            <person name="Liang H."/>
            <person name="Ren X."/>
            <person name="Shi Z."/>
            <person name="Wen M."/>
            <person name="Jian M."/>
            <person name="Yang H."/>
            <person name="Zhang G."/>
            <person name="Yang Z."/>
            <person name="Chen R."/>
            <person name="Liu S."/>
            <person name="Li J."/>
            <person name="Ma L."/>
            <person name="Liu H."/>
            <person name="Zhou Y."/>
            <person name="Zhao J."/>
            <person name="Fang X."/>
            <person name="Li G."/>
            <person name="Fang L."/>
            <person name="Li Y."/>
            <person name="Liu D."/>
            <person name="Zheng H."/>
            <person name="Zhang Y."/>
            <person name="Qin N."/>
            <person name="Li Z."/>
            <person name="Yang G."/>
            <person name="Yang S."/>
            <person name="Bolund L."/>
            <person name="Kristiansen K."/>
            <person name="Zheng H."/>
            <person name="Li S."/>
            <person name="Zhang X."/>
            <person name="Yang H."/>
            <person name="Wang J."/>
            <person name="Sun R."/>
            <person name="Zhang B."/>
            <person name="Jiang S."/>
            <person name="Wang J."/>
            <person name="Du Y."/>
            <person name="Li S."/>
        </authorList>
    </citation>
    <scope>NUCLEOTIDE SEQUENCE [LARGE SCALE GENOMIC DNA]</scope>
    <source>
        <strain evidence="3">cv. 9930</strain>
    </source>
</reference>
<accession>A0A0A0KMD4</accession>
<evidence type="ECO:0000256" key="1">
    <source>
        <dbReference type="SAM" id="MobiDB-lite"/>
    </source>
</evidence>
<gene>
    <name evidence="2" type="ORF">Csa_5G283480</name>
</gene>
<organism evidence="2 3">
    <name type="scientific">Cucumis sativus</name>
    <name type="common">Cucumber</name>
    <dbReference type="NCBI Taxonomy" id="3659"/>
    <lineage>
        <taxon>Eukaryota</taxon>
        <taxon>Viridiplantae</taxon>
        <taxon>Streptophyta</taxon>
        <taxon>Embryophyta</taxon>
        <taxon>Tracheophyta</taxon>
        <taxon>Spermatophyta</taxon>
        <taxon>Magnoliopsida</taxon>
        <taxon>eudicotyledons</taxon>
        <taxon>Gunneridae</taxon>
        <taxon>Pentapetalae</taxon>
        <taxon>rosids</taxon>
        <taxon>fabids</taxon>
        <taxon>Cucurbitales</taxon>
        <taxon>Cucurbitaceae</taxon>
        <taxon>Benincaseae</taxon>
        <taxon>Cucumis</taxon>
    </lineage>
</organism>
<evidence type="ECO:0000313" key="2">
    <source>
        <dbReference type="EMBL" id="KGN50830.1"/>
    </source>
</evidence>
<reference evidence="2 3" key="3">
    <citation type="journal article" date="2010" name="BMC Genomics">
        <title>Transcriptome sequencing and comparative analysis of cucumber flowers with different sex types.</title>
        <authorList>
            <person name="Guo S."/>
            <person name="Zheng Y."/>
            <person name="Joung J.G."/>
            <person name="Liu S."/>
            <person name="Zhang Z."/>
            <person name="Crasta O.R."/>
            <person name="Sobral B.W."/>
            <person name="Xu Y."/>
            <person name="Huang S."/>
            <person name="Fei Z."/>
        </authorList>
    </citation>
    <scope>NUCLEOTIDE SEQUENCE [LARGE SCALE GENOMIC DNA]</scope>
    <source>
        <strain evidence="3">cv. 9930</strain>
    </source>
</reference>
<feature type="region of interest" description="Disordered" evidence="1">
    <location>
        <begin position="1"/>
        <end position="38"/>
    </location>
</feature>
<feature type="compositionally biased region" description="Basic and acidic residues" evidence="1">
    <location>
        <begin position="1"/>
        <end position="13"/>
    </location>
</feature>
<keyword evidence="3" id="KW-1185">Reference proteome</keyword>
<dbReference type="EMBL" id="CM002926">
    <property type="protein sequence ID" value="KGN50830.1"/>
    <property type="molecule type" value="Genomic_DNA"/>
</dbReference>
<sequence>MSAGVDPHDDCKFVGDNQGNIASFEENDNNNEHRKEEDSIEFSKDWGVIDSCVMVKKRKSKPRLRMP</sequence>
<proteinExistence type="predicted"/>
<evidence type="ECO:0000313" key="3">
    <source>
        <dbReference type="Proteomes" id="UP000029981"/>
    </source>
</evidence>
<protein>
    <submittedName>
        <fullName evidence="2">Uncharacterized protein</fullName>
    </submittedName>
</protein>
<dbReference type="Gramene" id="KGN50830">
    <property type="protein sequence ID" value="KGN50830"/>
    <property type="gene ID" value="Csa_5G283480"/>
</dbReference>
<dbReference type="AlphaFoldDB" id="A0A0A0KMD4"/>
<reference evidence="2 3" key="2">
    <citation type="journal article" date="2009" name="PLoS ONE">
        <title>An integrated genetic and cytogenetic map of the cucumber genome.</title>
        <authorList>
            <person name="Ren Y."/>
            <person name="Zhang Z."/>
            <person name="Liu J."/>
            <person name="Staub J.E."/>
            <person name="Han Y."/>
            <person name="Cheng Z."/>
            <person name="Li X."/>
            <person name="Lu J."/>
            <person name="Miao H."/>
            <person name="Kang H."/>
            <person name="Xie B."/>
            <person name="Gu X."/>
            <person name="Wang X."/>
            <person name="Du Y."/>
            <person name="Jin W."/>
            <person name="Huang S."/>
        </authorList>
    </citation>
    <scope>NUCLEOTIDE SEQUENCE [LARGE SCALE GENOMIC DNA]</scope>
    <source>
        <strain evidence="3">cv. 9930</strain>
    </source>
</reference>
<reference evidence="2 3" key="4">
    <citation type="journal article" date="2011" name="BMC Genomics">
        <title>RNA-Seq improves annotation of protein-coding genes in the cucumber genome.</title>
        <authorList>
            <person name="Li Z."/>
            <person name="Zhang Z."/>
            <person name="Yan P."/>
            <person name="Huang S."/>
            <person name="Fei Z."/>
            <person name="Lin K."/>
        </authorList>
    </citation>
    <scope>NUCLEOTIDE SEQUENCE [LARGE SCALE GENOMIC DNA]</scope>
    <source>
        <strain evidence="3">cv. 9930</strain>
    </source>
</reference>
<dbReference type="Proteomes" id="UP000029981">
    <property type="component" value="Chromosome 5"/>
</dbReference>